<feature type="transmembrane region" description="Helical" evidence="6">
    <location>
        <begin position="320"/>
        <end position="341"/>
    </location>
</feature>
<evidence type="ECO:0000256" key="1">
    <source>
        <dbReference type="ARBA" id="ARBA00004141"/>
    </source>
</evidence>
<dbReference type="SUPFAM" id="SSF81340">
    <property type="entry name" value="Clc chloride channel"/>
    <property type="match status" value="1"/>
</dbReference>
<feature type="region of interest" description="Disordered" evidence="5">
    <location>
        <begin position="434"/>
        <end position="461"/>
    </location>
</feature>
<feature type="transmembrane region" description="Helical" evidence="6">
    <location>
        <begin position="114"/>
        <end position="132"/>
    </location>
</feature>
<keyword evidence="3 6" id="KW-1133">Transmembrane helix</keyword>
<dbReference type="RefSeq" id="WP_241038795.1">
    <property type="nucleotide sequence ID" value="NZ_BAAAJF010000001.1"/>
</dbReference>
<dbReference type="InterPro" id="IPR050368">
    <property type="entry name" value="ClC-type_chloride_channel"/>
</dbReference>
<sequence length="461" mass="45930">MASSGPATPAASPDPTELLRSRSYVQLLGLAALVGIPISAAAYGFLALVSALQRWLFRDLPPALGLGQAPLWWPIPPLLIGAVLVAVVIRYLPGRGGRSPADGFHAGGAPDPRELPGVLAAAFATLVFGVVLGPEAPLIALGGGLGVCAVRLVRRGAPAQTAAVVAAAGSFSSVSTLLGSPLLGAFLLMEASGLGGAMLGLVLVPGLLAAGVGSLIFIGLDSLTGLGTFSLALPDLPPFDRPTGAAFGWAIAIGVAAAFTATGIRRLALLMRPHIERRLLLLTPVAGLVVAGCAVLYTAVTGKSWSDVLFSGQDQLGPLLGNHAGYTVGSLLLLLACKGLAYSVSLSAFRGGPTFPAMYMGAAAGIALSHLPGLPLVAGVAVGIGAMCVAMLRLPLTSVLLATLLLGSDGIAAMPLVIVAVVVAHVVTARLTPPASAAPSTGEPAVDGPTAESAPERSGST</sequence>
<keyword evidence="2 6" id="KW-0812">Transmembrane</keyword>
<evidence type="ECO:0000256" key="5">
    <source>
        <dbReference type="SAM" id="MobiDB-lite"/>
    </source>
</evidence>
<comment type="caution">
    <text evidence="7">The sequence shown here is derived from an EMBL/GenBank/DDBJ whole genome shotgun (WGS) entry which is preliminary data.</text>
</comment>
<reference evidence="7 8" key="1">
    <citation type="submission" date="2022-03" db="EMBL/GenBank/DDBJ databases">
        <title>Pseudonocardia alaer sp. nov., a novel actinomycete isolated from reed forest soil.</title>
        <authorList>
            <person name="Wang L."/>
        </authorList>
    </citation>
    <scope>NUCLEOTIDE SEQUENCE [LARGE SCALE GENOMIC DNA]</scope>
    <source>
        <strain evidence="7 8">Y-16303</strain>
    </source>
</reference>
<evidence type="ECO:0000256" key="2">
    <source>
        <dbReference type="ARBA" id="ARBA00022692"/>
    </source>
</evidence>
<evidence type="ECO:0000313" key="8">
    <source>
        <dbReference type="Proteomes" id="UP001299970"/>
    </source>
</evidence>
<dbReference type="InterPro" id="IPR014743">
    <property type="entry name" value="Cl-channel_core"/>
</dbReference>
<feature type="transmembrane region" description="Helical" evidence="6">
    <location>
        <begin position="374"/>
        <end position="392"/>
    </location>
</feature>
<dbReference type="CDD" id="cd00400">
    <property type="entry name" value="Voltage_gated_ClC"/>
    <property type="match status" value="1"/>
</dbReference>
<dbReference type="Gene3D" id="1.10.3080.10">
    <property type="entry name" value="Clc chloride channel"/>
    <property type="match status" value="1"/>
</dbReference>
<dbReference type="PANTHER" id="PTHR43427">
    <property type="entry name" value="CHLORIDE CHANNEL PROTEIN CLC-E"/>
    <property type="match status" value="1"/>
</dbReference>
<keyword evidence="8" id="KW-1185">Reference proteome</keyword>
<evidence type="ECO:0000256" key="3">
    <source>
        <dbReference type="ARBA" id="ARBA00022989"/>
    </source>
</evidence>
<evidence type="ECO:0000256" key="4">
    <source>
        <dbReference type="ARBA" id="ARBA00023136"/>
    </source>
</evidence>
<name>A0ABS9TI16_9PSEU</name>
<organism evidence="7 8">
    <name type="scientific">Pseudonocardia alaniniphila</name>
    <dbReference type="NCBI Taxonomy" id="75291"/>
    <lineage>
        <taxon>Bacteria</taxon>
        <taxon>Bacillati</taxon>
        <taxon>Actinomycetota</taxon>
        <taxon>Actinomycetes</taxon>
        <taxon>Pseudonocardiales</taxon>
        <taxon>Pseudonocardiaceae</taxon>
        <taxon>Pseudonocardia</taxon>
    </lineage>
</organism>
<evidence type="ECO:0000256" key="6">
    <source>
        <dbReference type="SAM" id="Phobius"/>
    </source>
</evidence>
<feature type="transmembrane region" description="Helical" evidence="6">
    <location>
        <begin position="279"/>
        <end position="300"/>
    </location>
</feature>
<gene>
    <name evidence="7" type="ORF">MMF94_20885</name>
</gene>
<dbReference type="EMBL" id="JAKXMK010000017">
    <property type="protein sequence ID" value="MCH6168152.1"/>
    <property type="molecule type" value="Genomic_DNA"/>
</dbReference>
<proteinExistence type="predicted"/>
<keyword evidence="4 6" id="KW-0472">Membrane</keyword>
<feature type="transmembrane region" description="Helical" evidence="6">
    <location>
        <begin position="246"/>
        <end position="267"/>
    </location>
</feature>
<dbReference type="InterPro" id="IPR001807">
    <property type="entry name" value="ClC"/>
</dbReference>
<protein>
    <submittedName>
        <fullName evidence="7">Chloride channel protein</fullName>
    </submittedName>
</protein>
<accession>A0ABS9TI16</accession>
<feature type="transmembrane region" description="Helical" evidence="6">
    <location>
        <begin position="27"/>
        <end position="51"/>
    </location>
</feature>
<dbReference type="Proteomes" id="UP001299970">
    <property type="component" value="Unassembled WGS sequence"/>
</dbReference>
<comment type="subcellular location">
    <subcellularLocation>
        <location evidence="1">Membrane</location>
        <topology evidence="1">Multi-pass membrane protein</topology>
    </subcellularLocation>
</comment>
<feature type="transmembrane region" description="Helical" evidence="6">
    <location>
        <begin position="71"/>
        <end position="93"/>
    </location>
</feature>
<feature type="transmembrane region" description="Helical" evidence="6">
    <location>
        <begin position="161"/>
        <end position="179"/>
    </location>
</feature>
<feature type="transmembrane region" description="Helical" evidence="6">
    <location>
        <begin position="399"/>
        <end position="427"/>
    </location>
</feature>
<dbReference type="Pfam" id="PF00654">
    <property type="entry name" value="Voltage_CLC"/>
    <property type="match status" value="1"/>
</dbReference>
<evidence type="ECO:0000313" key="7">
    <source>
        <dbReference type="EMBL" id="MCH6168152.1"/>
    </source>
</evidence>